<feature type="signal peptide" evidence="1">
    <location>
        <begin position="1"/>
        <end position="18"/>
    </location>
</feature>
<evidence type="ECO:0000313" key="3">
    <source>
        <dbReference type="EMBL" id="TGL93492.1"/>
    </source>
</evidence>
<feature type="domain" description="Lcl C-terminal" evidence="2">
    <location>
        <begin position="262"/>
        <end position="373"/>
    </location>
</feature>
<reference evidence="3 4" key="1">
    <citation type="journal article" date="2019" name="PLoS Negl. Trop. Dis.">
        <title>Revisiting the worldwide diversity of Leptospira species in the environment.</title>
        <authorList>
            <person name="Vincent A.T."/>
            <person name="Schiettekatte O."/>
            <person name="Bourhy P."/>
            <person name="Veyrier F.J."/>
            <person name="Picardeau M."/>
        </authorList>
    </citation>
    <scope>NUCLEOTIDE SEQUENCE [LARGE SCALE GENOMIC DNA]</scope>
    <source>
        <strain evidence="3 4">201702444</strain>
    </source>
</reference>
<protein>
    <submittedName>
        <fullName evidence="3">DUF1566 domain-containing protein</fullName>
    </submittedName>
</protein>
<gene>
    <name evidence="3" type="ORF">EHQ76_17610</name>
</gene>
<dbReference type="Proteomes" id="UP000298429">
    <property type="component" value="Unassembled WGS sequence"/>
</dbReference>
<dbReference type="PROSITE" id="PS51257">
    <property type="entry name" value="PROKAR_LIPOPROTEIN"/>
    <property type="match status" value="1"/>
</dbReference>
<evidence type="ECO:0000313" key="4">
    <source>
        <dbReference type="Proteomes" id="UP000298429"/>
    </source>
</evidence>
<dbReference type="EMBL" id="RQGN01000098">
    <property type="protein sequence ID" value="TGL93492.1"/>
    <property type="molecule type" value="Genomic_DNA"/>
</dbReference>
<evidence type="ECO:0000256" key="1">
    <source>
        <dbReference type="SAM" id="SignalP"/>
    </source>
</evidence>
<dbReference type="PANTHER" id="PTHR35812">
    <property type="entry name" value="LIPOPROTEIN"/>
    <property type="match status" value="1"/>
</dbReference>
<feature type="chain" id="PRO_5022826469" evidence="1">
    <location>
        <begin position="19"/>
        <end position="376"/>
    </location>
</feature>
<organism evidence="3 4">
    <name type="scientific">Leptospira barantonii</name>
    <dbReference type="NCBI Taxonomy" id="2023184"/>
    <lineage>
        <taxon>Bacteria</taxon>
        <taxon>Pseudomonadati</taxon>
        <taxon>Spirochaetota</taxon>
        <taxon>Spirochaetia</taxon>
        <taxon>Leptospirales</taxon>
        <taxon>Leptospiraceae</taxon>
        <taxon>Leptospira</taxon>
    </lineage>
</organism>
<dbReference type="PANTHER" id="PTHR35812:SF1">
    <property type="entry name" value="LIPOPROTEIN"/>
    <property type="match status" value="1"/>
</dbReference>
<dbReference type="InterPro" id="IPR011460">
    <property type="entry name" value="Lcl_C"/>
</dbReference>
<evidence type="ECO:0000259" key="2">
    <source>
        <dbReference type="Pfam" id="PF07603"/>
    </source>
</evidence>
<dbReference type="Pfam" id="PF07603">
    <property type="entry name" value="Lcl_C"/>
    <property type="match status" value="2"/>
</dbReference>
<feature type="domain" description="Lcl C-terminal" evidence="2">
    <location>
        <begin position="117"/>
        <end position="246"/>
    </location>
</feature>
<name>A0A5F2AYM0_9LEPT</name>
<proteinExistence type="predicted"/>
<accession>A0A5F2AYM0</accession>
<dbReference type="RefSeq" id="WP_135672177.1">
    <property type="nucleotide sequence ID" value="NZ_RQGN01000098.1"/>
</dbReference>
<keyword evidence="1" id="KW-0732">Signal</keyword>
<dbReference type="OrthoDB" id="341917at2"/>
<sequence>MFRTAFLFLLLFSISCKASFDPYNPEIPYSKAWLDTITLRCALHQNAGCLENIPPAISPFSPDKISDTGQTVCYDTSTNIACANAGYPRQDADFTSVPSNRSYIGPTAHSVYTNDYTTLDTIRGLVWKTCPEGLSGPTCGSGTASSIAFPSVDSTCAALNTQNSGAGYSGITTWRMPSIYELTRFANIENPTGVDTANFPGSPNVNFYSGTPYAPSPANTGWYLQINAGFYDQLNSLSSAMAIRCVSGTSLSTPSLTNNGDGTITDNRSGLIWQGGAGSGGLNTWQGALTYCNGLNLAGQTWRLPNVNELHSIVDHTVTNPSINSTYFPGTVSQYYWTSSTPKTNLTYASAVFFNSGLIGGNGKTNSLYVRCVAGP</sequence>
<comment type="caution">
    <text evidence="3">The sequence shown here is derived from an EMBL/GenBank/DDBJ whole genome shotgun (WGS) entry which is preliminary data.</text>
</comment>
<dbReference type="AlphaFoldDB" id="A0A5F2AYM0"/>